<feature type="transmembrane region" description="Helical" evidence="8">
    <location>
        <begin position="125"/>
        <end position="148"/>
    </location>
</feature>
<comment type="subcellular location">
    <subcellularLocation>
        <location evidence="1">Cell membrane</location>
        <topology evidence="1">Multi-pass membrane protein</topology>
    </subcellularLocation>
</comment>
<keyword evidence="5 8" id="KW-1133">Transmembrane helix</keyword>
<keyword evidence="3" id="KW-0997">Cell inner membrane</keyword>
<comment type="similarity">
    <text evidence="7">Belongs to the ThrE exporter (TC 2.A.79) family.</text>
</comment>
<dbReference type="RefSeq" id="WP_172345231.1">
    <property type="nucleotide sequence ID" value="NZ_CASTNK010000069.1"/>
</dbReference>
<evidence type="ECO:0000256" key="4">
    <source>
        <dbReference type="ARBA" id="ARBA00022692"/>
    </source>
</evidence>
<dbReference type="PANTHER" id="PTHR34390">
    <property type="entry name" value="UPF0442 PROTEIN YJJB-RELATED"/>
    <property type="match status" value="1"/>
</dbReference>
<feature type="transmembrane region" description="Helical" evidence="8">
    <location>
        <begin position="45"/>
        <end position="72"/>
    </location>
</feature>
<dbReference type="EMBL" id="JABKKJ010000017">
    <property type="protein sequence ID" value="NPE25766.1"/>
    <property type="molecule type" value="Genomic_DNA"/>
</dbReference>
<dbReference type="Pfam" id="PF12821">
    <property type="entry name" value="ThrE_2"/>
    <property type="match status" value="1"/>
</dbReference>
<proteinExistence type="inferred from homology"/>
<keyword evidence="11" id="KW-1185">Reference proteome</keyword>
<comment type="caution">
    <text evidence="10">The sequence shown here is derived from an EMBL/GenBank/DDBJ whole genome shotgun (WGS) entry which is preliminary data.</text>
</comment>
<evidence type="ECO:0000256" key="6">
    <source>
        <dbReference type="ARBA" id="ARBA00023136"/>
    </source>
</evidence>
<evidence type="ECO:0000256" key="1">
    <source>
        <dbReference type="ARBA" id="ARBA00004651"/>
    </source>
</evidence>
<dbReference type="InterPro" id="IPR050539">
    <property type="entry name" value="ThrE_Dicarb/AminoAcid_Exp"/>
</dbReference>
<evidence type="ECO:0000256" key="2">
    <source>
        <dbReference type="ARBA" id="ARBA00022475"/>
    </source>
</evidence>
<evidence type="ECO:0000256" key="7">
    <source>
        <dbReference type="ARBA" id="ARBA00034125"/>
    </source>
</evidence>
<dbReference type="PANTHER" id="PTHR34390:SF1">
    <property type="entry name" value="SUCCINATE TRANSPORTER SUBUNIT YJJB-RELATED"/>
    <property type="match status" value="1"/>
</dbReference>
<evidence type="ECO:0000256" key="3">
    <source>
        <dbReference type="ARBA" id="ARBA00022519"/>
    </source>
</evidence>
<gene>
    <name evidence="10" type="ORF">HPS54_09610</name>
</gene>
<keyword evidence="2" id="KW-1003">Cell membrane</keyword>
<dbReference type="InterPro" id="IPR024528">
    <property type="entry name" value="ThrE_2"/>
</dbReference>
<reference evidence="10 11" key="1">
    <citation type="submission" date="2020-05" db="EMBL/GenBank/DDBJ databases">
        <title>Distinct polysaccharide utilization as determinants for interspecies competition between intestinal Prevotella spp.</title>
        <authorList>
            <person name="Galvez E.J.C."/>
            <person name="Iljazovic A."/>
            <person name="Strowig T."/>
        </authorList>
    </citation>
    <scope>NUCLEOTIDE SEQUENCE [LARGE SCALE GENOMIC DNA]</scope>
    <source>
        <strain evidence="10 11">PCHR</strain>
    </source>
</reference>
<feature type="domain" description="Threonine/Serine exporter ThrE" evidence="9">
    <location>
        <begin position="7"/>
        <end position="145"/>
    </location>
</feature>
<sequence length="157" mass="16862">MLPIIEDCFFAAIAAVGFGSISNIPTRAFYGCAFLAAAGHGTRTLLMGMSCISIIWASLAGSIVIGLLSIPVSSHLKTPAESMSYPALLPMIPGMYAYRTINALLQCTEPSPDNILIHNLCTMSYNGLVCTIIILLMLIGVTIPIFFFDKYSFSATR</sequence>
<evidence type="ECO:0000256" key="8">
    <source>
        <dbReference type="SAM" id="Phobius"/>
    </source>
</evidence>
<evidence type="ECO:0000313" key="10">
    <source>
        <dbReference type="EMBL" id="NPE25766.1"/>
    </source>
</evidence>
<keyword evidence="6 8" id="KW-0472">Membrane</keyword>
<evidence type="ECO:0000256" key="5">
    <source>
        <dbReference type="ARBA" id="ARBA00022989"/>
    </source>
</evidence>
<evidence type="ECO:0000313" key="11">
    <source>
        <dbReference type="Proteomes" id="UP000820977"/>
    </source>
</evidence>
<keyword evidence="4 8" id="KW-0812">Transmembrane</keyword>
<protein>
    <submittedName>
        <fullName evidence="10">Threonine/serine exporter family protein</fullName>
    </submittedName>
</protein>
<dbReference type="Proteomes" id="UP000820977">
    <property type="component" value="Unassembled WGS sequence"/>
</dbReference>
<evidence type="ECO:0000259" key="9">
    <source>
        <dbReference type="Pfam" id="PF12821"/>
    </source>
</evidence>
<organism evidence="10 11">
    <name type="scientific">Xylanibacter caecicola</name>
    <dbReference type="NCBI Taxonomy" id="2736294"/>
    <lineage>
        <taxon>Bacteria</taxon>
        <taxon>Pseudomonadati</taxon>
        <taxon>Bacteroidota</taxon>
        <taxon>Bacteroidia</taxon>
        <taxon>Bacteroidales</taxon>
        <taxon>Prevotellaceae</taxon>
        <taxon>Xylanibacter</taxon>
    </lineage>
</organism>
<accession>A0ABX2B2X5</accession>
<name>A0ABX2B2X5_9BACT</name>